<gene>
    <name evidence="2" type="ORF">RFI_24024</name>
</gene>
<evidence type="ECO:0000313" key="2">
    <source>
        <dbReference type="EMBL" id="ETO13356.1"/>
    </source>
</evidence>
<name>X6MI86_RETFI</name>
<evidence type="ECO:0000256" key="1">
    <source>
        <dbReference type="SAM" id="Phobius"/>
    </source>
</evidence>
<dbReference type="AlphaFoldDB" id="X6MI86"/>
<reference evidence="2 3" key="1">
    <citation type="journal article" date="2013" name="Curr. Biol.">
        <title>The Genome of the Foraminiferan Reticulomyxa filosa.</title>
        <authorList>
            <person name="Glockner G."/>
            <person name="Hulsmann N."/>
            <person name="Schleicher M."/>
            <person name="Noegel A.A."/>
            <person name="Eichinger L."/>
            <person name="Gallinger C."/>
            <person name="Pawlowski J."/>
            <person name="Sierra R."/>
            <person name="Euteneuer U."/>
            <person name="Pillet L."/>
            <person name="Moustafa A."/>
            <person name="Platzer M."/>
            <person name="Groth M."/>
            <person name="Szafranski K."/>
            <person name="Schliwa M."/>
        </authorList>
    </citation>
    <scope>NUCLEOTIDE SEQUENCE [LARGE SCALE GENOMIC DNA]</scope>
</reference>
<evidence type="ECO:0008006" key="4">
    <source>
        <dbReference type="Google" id="ProtNLM"/>
    </source>
</evidence>
<accession>X6MI86</accession>
<evidence type="ECO:0000313" key="3">
    <source>
        <dbReference type="Proteomes" id="UP000023152"/>
    </source>
</evidence>
<dbReference type="Proteomes" id="UP000023152">
    <property type="component" value="Unassembled WGS sequence"/>
</dbReference>
<comment type="caution">
    <text evidence="2">The sequence shown here is derived from an EMBL/GenBank/DDBJ whole genome shotgun (WGS) entry which is preliminary data.</text>
</comment>
<feature type="transmembrane region" description="Helical" evidence="1">
    <location>
        <begin position="61"/>
        <end position="81"/>
    </location>
</feature>
<keyword evidence="1" id="KW-1133">Transmembrane helix</keyword>
<keyword evidence="3" id="KW-1185">Reference proteome</keyword>
<organism evidence="2 3">
    <name type="scientific">Reticulomyxa filosa</name>
    <dbReference type="NCBI Taxonomy" id="46433"/>
    <lineage>
        <taxon>Eukaryota</taxon>
        <taxon>Sar</taxon>
        <taxon>Rhizaria</taxon>
        <taxon>Retaria</taxon>
        <taxon>Foraminifera</taxon>
        <taxon>Monothalamids</taxon>
        <taxon>Reticulomyxidae</taxon>
        <taxon>Reticulomyxa</taxon>
    </lineage>
</organism>
<keyword evidence="1" id="KW-0472">Membrane</keyword>
<protein>
    <recommendedName>
        <fullName evidence="4">Transmembrane protein</fullName>
    </recommendedName>
</protein>
<keyword evidence="1" id="KW-0812">Transmembrane</keyword>
<dbReference type="EMBL" id="ASPP01020660">
    <property type="protein sequence ID" value="ETO13356.1"/>
    <property type="molecule type" value="Genomic_DNA"/>
</dbReference>
<sequence>MTFLLSKSLNYSTLQRSNVLSKQRFRLNASNFLTNTRQYNHEQVEQRLQQFSETSKQSKRWTFHLFVTFCCVGFPLALAFGHDKIPFHDELIEKLVRKSNKS</sequence>
<proteinExistence type="predicted"/>